<reference evidence="2 4" key="1">
    <citation type="journal article" date="2014" name="BMC Genomics">
        <title>Genome sequence of Anopheles sinensis provides insight into genetics basis of mosquito competence for malaria parasites.</title>
        <authorList>
            <person name="Zhou D."/>
            <person name="Zhang D."/>
            <person name="Ding G."/>
            <person name="Shi L."/>
            <person name="Hou Q."/>
            <person name="Ye Y."/>
            <person name="Xu Y."/>
            <person name="Zhou H."/>
            <person name="Xiong C."/>
            <person name="Li S."/>
            <person name="Yu J."/>
            <person name="Hong S."/>
            <person name="Yu X."/>
            <person name="Zou P."/>
            <person name="Chen C."/>
            <person name="Chang X."/>
            <person name="Wang W."/>
            <person name="Lv Y."/>
            <person name="Sun Y."/>
            <person name="Ma L."/>
            <person name="Shen B."/>
            <person name="Zhu C."/>
        </authorList>
    </citation>
    <scope>NUCLEOTIDE SEQUENCE [LARGE SCALE GENOMIC DNA]</scope>
</reference>
<organism evidence="2">
    <name type="scientific">Anopheles sinensis</name>
    <name type="common">Mosquito</name>
    <dbReference type="NCBI Taxonomy" id="74873"/>
    <lineage>
        <taxon>Eukaryota</taxon>
        <taxon>Metazoa</taxon>
        <taxon>Ecdysozoa</taxon>
        <taxon>Arthropoda</taxon>
        <taxon>Hexapoda</taxon>
        <taxon>Insecta</taxon>
        <taxon>Pterygota</taxon>
        <taxon>Neoptera</taxon>
        <taxon>Endopterygota</taxon>
        <taxon>Diptera</taxon>
        <taxon>Nematocera</taxon>
        <taxon>Culicoidea</taxon>
        <taxon>Culicidae</taxon>
        <taxon>Anophelinae</taxon>
        <taxon>Anopheles</taxon>
    </lineage>
</organism>
<dbReference type="Proteomes" id="UP000030765">
    <property type="component" value="Unassembled WGS sequence"/>
</dbReference>
<evidence type="ECO:0000256" key="1">
    <source>
        <dbReference type="SAM" id="MobiDB-lite"/>
    </source>
</evidence>
<evidence type="ECO:0000313" key="4">
    <source>
        <dbReference type="Proteomes" id="UP000030765"/>
    </source>
</evidence>
<dbReference type="EnsemblMetazoa" id="ASIC006550-RA">
    <property type="protein sequence ID" value="ASIC006550-PA"/>
    <property type="gene ID" value="ASIC006550"/>
</dbReference>
<keyword evidence="4" id="KW-1185">Reference proteome</keyword>
<sequence length="90" mass="10302">MWPEVSNSTSFTTPSRDRSDPVAPKSYENREFDDVSANEGSPGERAHTAKAKGGWPMNVWRMKRYEHHTVRSKTATSMKGMTREHLCVYL</sequence>
<dbReference type="EMBL" id="ATLV01014601">
    <property type="status" value="NOT_ANNOTATED_CDS"/>
    <property type="molecule type" value="Genomic_DNA"/>
</dbReference>
<gene>
    <name evidence="2" type="ORF">ZHAS_00006550</name>
</gene>
<dbReference type="AlphaFoldDB" id="A0A084VML5"/>
<protein>
    <submittedName>
        <fullName evidence="2 3">Deformned root hairs 4</fullName>
    </submittedName>
</protein>
<dbReference type="VEuPathDB" id="VectorBase:ASIC006550"/>
<accession>A0A084VML5</accession>
<feature type="region of interest" description="Disordered" evidence="1">
    <location>
        <begin position="1"/>
        <end position="55"/>
    </location>
</feature>
<feature type="compositionally biased region" description="Polar residues" evidence="1">
    <location>
        <begin position="1"/>
        <end position="14"/>
    </location>
</feature>
<proteinExistence type="predicted"/>
<dbReference type="EMBL" id="KE524975">
    <property type="protein sequence ID" value="KFB39209.1"/>
    <property type="molecule type" value="Genomic_DNA"/>
</dbReference>
<name>A0A084VML5_ANOSI</name>
<evidence type="ECO:0000313" key="2">
    <source>
        <dbReference type="EMBL" id="KFB39209.1"/>
    </source>
</evidence>
<reference evidence="3" key="2">
    <citation type="submission" date="2020-05" db="UniProtKB">
        <authorList>
            <consortium name="EnsemblMetazoa"/>
        </authorList>
    </citation>
    <scope>IDENTIFICATION</scope>
</reference>
<evidence type="ECO:0000313" key="3">
    <source>
        <dbReference type="EnsemblMetazoa" id="ASIC006550-PA"/>
    </source>
</evidence>